<protein>
    <submittedName>
        <fullName evidence="3">Polyisoprenoid-binding protein</fullName>
    </submittedName>
</protein>
<feature type="chain" id="PRO_5045813778" evidence="1">
    <location>
        <begin position="24"/>
        <end position="205"/>
    </location>
</feature>
<dbReference type="PANTHER" id="PTHR34406">
    <property type="entry name" value="PROTEIN YCEI"/>
    <property type="match status" value="1"/>
</dbReference>
<accession>A0ABW9XHW3</accession>
<dbReference type="InterPro" id="IPR036761">
    <property type="entry name" value="TTHA0802/YceI-like_sf"/>
</dbReference>
<dbReference type="Proteomes" id="UP000753724">
    <property type="component" value="Unassembled WGS sequence"/>
</dbReference>
<name>A0ABW9XHW3_9SPHN</name>
<gene>
    <name evidence="3" type="ORF">GTZ99_16500</name>
</gene>
<feature type="signal peptide" evidence="1">
    <location>
        <begin position="1"/>
        <end position="23"/>
    </location>
</feature>
<reference evidence="4" key="1">
    <citation type="submission" date="2020-01" db="EMBL/GenBank/DDBJ databases">
        <title>Sphingomonas sp. strain CSW-10.</title>
        <authorList>
            <person name="Chen W.-M."/>
        </authorList>
    </citation>
    <scope>NUCLEOTIDE SEQUENCE [LARGE SCALE GENOMIC DNA]</scope>
    <source>
        <strain evidence="4">FSY-8</strain>
    </source>
</reference>
<feature type="domain" description="Lipid/polyisoprenoid-binding YceI-like" evidence="2">
    <location>
        <begin position="39"/>
        <end position="203"/>
    </location>
</feature>
<keyword evidence="1" id="KW-0732">Signal</keyword>
<organism evidence="3 4">
    <name type="scientific">Novosphingobium ovatum</name>
    <dbReference type="NCBI Taxonomy" id="1908523"/>
    <lineage>
        <taxon>Bacteria</taxon>
        <taxon>Pseudomonadati</taxon>
        <taxon>Pseudomonadota</taxon>
        <taxon>Alphaproteobacteria</taxon>
        <taxon>Sphingomonadales</taxon>
        <taxon>Sphingomonadaceae</taxon>
        <taxon>Novosphingobium</taxon>
    </lineage>
</organism>
<sequence>MRNFASLMLAAAMLSATPAVVHAQAVGGNPAPAAAQGGTFKVDSAHTHVAFSVMHFGFSDWFGGLSGIDGSLTIDPKAIGSAKLDITIPAASITTANATLNEELRGPKFLDAAQFPQIRFVSTKVVKTGARTAAITGNLTFHGVTKPVVLNAVFNGGGVNPMNKAYTLGFNATTTISRSAFGVGAYVPAVADKVELRITAAFERP</sequence>
<keyword evidence="4" id="KW-1185">Reference proteome</keyword>
<dbReference type="SMART" id="SM00867">
    <property type="entry name" value="YceI"/>
    <property type="match status" value="1"/>
</dbReference>
<evidence type="ECO:0000313" key="4">
    <source>
        <dbReference type="Proteomes" id="UP000753724"/>
    </source>
</evidence>
<proteinExistence type="predicted"/>
<dbReference type="Pfam" id="PF04264">
    <property type="entry name" value="YceI"/>
    <property type="match status" value="1"/>
</dbReference>
<evidence type="ECO:0000259" key="2">
    <source>
        <dbReference type="SMART" id="SM00867"/>
    </source>
</evidence>
<dbReference type="SUPFAM" id="SSF101874">
    <property type="entry name" value="YceI-like"/>
    <property type="match status" value="1"/>
</dbReference>
<evidence type="ECO:0000256" key="1">
    <source>
        <dbReference type="SAM" id="SignalP"/>
    </source>
</evidence>
<evidence type="ECO:0000313" key="3">
    <source>
        <dbReference type="EMBL" id="NBC38152.1"/>
    </source>
</evidence>
<dbReference type="PANTHER" id="PTHR34406:SF1">
    <property type="entry name" value="PROTEIN YCEI"/>
    <property type="match status" value="1"/>
</dbReference>
<dbReference type="EMBL" id="JAAAPO010000009">
    <property type="protein sequence ID" value="NBC38152.1"/>
    <property type="molecule type" value="Genomic_DNA"/>
</dbReference>
<comment type="caution">
    <text evidence="3">The sequence shown here is derived from an EMBL/GenBank/DDBJ whole genome shotgun (WGS) entry which is preliminary data.</text>
</comment>
<dbReference type="RefSeq" id="WP_161720888.1">
    <property type="nucleotide sequence ID" value="NZ_JAAAPO010000009.1"/>
</dbReference>
<dbReference type="Gene3D" id="2.40.128.110">
    <property type="entry name" value="Lipid/polyisoprenoid-binding, YceI-like"/>
    <property type="match status" value="1"/>
</dbReference>
<dbReference type="InterPro" id="IPR007372">
    <property type="entry name" value="Lipid/polyisoprenoid-bd_YceI"/>
</dbReference>